<evidence type="ECO:0000313" key="2">
    <source>
        <dbReference type="Proteomes" id="UP000568696"/>
    </source>
</evidence>
<accession>A0A7X8MXZ3</accession>
<reference evidence="1 2" key="1">
    <citation type="journal article" date="2020" name="Biotechnol. Biofuels">
        <title>New insights from the biogas microbiome by comprehensive genome-resolved metagenomics of nearly 1600 species originating from multiple anaerobic digesters.</title>
        <authorList>
            <person name="Campanaro S."/>
            <person name="Treu L."/>
            <person name="Rodriguez-R L.M."/>
            <person name="Kovalovszki A."/>
            <person name="Ziels R.M."/>
            <person name="Maus I."/>
            <person name="Zhu X."/>
            <person name="Kougias P.G."/>
            <person name="Basile A."/>
            <person name="Luo G."/>
            <person name="Schluter A."/>
            <person name="Konstantinidis K.T."/>
            <person name="Angelidaki I."/>
        </authorList>
    </citation>
    <scope>NUCLEOTIDE SEQUENCE [LARGE SCALE GENOMIC DNA]</scope>
    <source>
        <strain evidence="1">AS23ysBPME_344</strain>
    </source>
</reference>
<comment type="caution">
    <text evidence="1">The sequence shown here is derived from an EMBL/GenBank/DDBJ whole genome shotgun (WGS) entry which is preliminary data.</text>
</comment>
<evidence type="ECO:0000313" key="1">
    <source>
        <dbReference type="EMBL" id="NLP40527.1"/>
    </source>
</evidence>
<dbReference type="EMBL" id="JAAYSN010000353">
    <property type="protein sequence ID" value="NLP40527.1"/>
    <property type="molecule type" value="Genomic_DNA"/>
</dbReference>
<name>A0A7X8MXZ3_9CORY</name>
<organism evidence="1 2">
    <name type="scientific">Corynebacterium pollutisoli</name>
    <dbReference type="NCBI Taxonomy" id="1610489"/>
    <lineage>
        <taxon>Bacteria</taxon>
        <taxon>Bacillati</taxon>
        <taxon>Actinomycetota</taxon>
        <taxon>Actinomycetes</taxon>
        <taxon>Mycobacteriales</taxon>
        <taxon>Corynebacteriaceae</taxon>
        <taxon>Corynebacterium</taxon>
    </lineage>
</organism>
<dbReference type="Proteomes" id="UP000568696">
    <property type="component" value="Unassembled WGS sequence"/>
</dbReference>
<sequence>MTVSAIIASIMAMVTSLVGGVVPANSSLPIPAIVSDWDDDWDDRWDDDWDDRWDD</sequence>
<protein>
    <submittedName>
        <fullName evidence="1">Uncharacterized protein</fullName>
    </submittedName>
</protein>
<dbReference type="AlphaFoldDB" id="A0A7X8MXZ3"/>
<proteinExistence type="predicted"/>
<gene>
    <name evidence="1" type="ORF">GX356_12595</name>
</gene>